<dbReference type="Proteomes" id="UP000178449">
    <property type="component" value="Unassembled WGS sequence"/>
</dbReference>
<dbReference type="AlphaFoldDB" id="A0A1F6GG76"/>
<protein>
    <submittedName>
        <fullName evidence="3">Uncharacterized protein</fullName>
    </submittedName>
</protein>
<organism evidence="3 4">
    <name type="scientific">Candidatus Lambdaproteobacteria bacterium RIFOXYD2_FULL_50_16</name>
    <dbReference type="NCBI Taxonomy" id="1817772"/>
    <lineage>
        <taxon>Bacteria</taxon>
        <taxon>Pseudomonadati</taxon>
        <taxon>Pseudomonadota</taxon>
        <taxon>Candidatus Lambdaproteobacteria</taxon>
    </lineage>
</organism>
<feature type="region of interest" description="Disordered" evidence="2">
    <location>
        <begin position="685"/>
        <end position="717"/>
    </location>
</feature>
<evidence type="ECO:0000313" key="3">
    <source>
        <dbReference type="EMBL" id="OGG97116.1"/>
    </source>
</evidence>
<feature type="coiled-coil region" evidence="1">
    <location>
        <begin position="119"/>
        <end position="155"/>
    </location>
</feature>
<gene>
    <name evidence="3" type="ORF">A2527_13275</name>
</gene>
<dbReference type="STRING" id="1817772.A2527_13275"/>
<name>A0A1F6GG76_9PROT</name>
<dbReference type="EMBL" id="MFNE01000005">
    <property type="protein sequence ID" value="OGG97116.1"/>
    <property type="molecule type" value="Genomic_DNA"/>
</dbReference>
<evidence type="ECO:0000256" key="1">
    <source>
        <dbReference type="SAM" id="Coils"/>
    </source>
</evidence>
<comment type="caution">
    <text evidence="3">The sequence shown here is derived from an EMBL/GenBank/DDBJ whole genome shotgun (WGS) entry which is preliminary data.</text>
</comment>
<evidence type="ECO:0000313" key="4">
    <source>
        <dbReference type="Proteomes" id="UP000178449"/>
    </source>
</evidence>
<proteinExistence type="predicted"/>
<evidence type="ECO:0000256" key="2">
    <source>
        <dbReference type="SAM" id="MobiDB-lite"/>
    </source>
</evidence>
<feature type="region of interest" description="Disordered" evidence="2">
    <location>
        <begin position="1"/>
        <end position="20"/>
    </location>
</feature>
<reference evidence="3 4" key="1">
    <citation type="journal article" date="2016" name="Nat. Commun.">
        <title>Thousands of microbial genomes shed light on interconnected biogeochemical processes in an aquifer system.</title>
        <authorList>
            <person name="Anantharaman K."/>
            <person name="Brown C.T."/>
            <person name="Hug L.A."/>
            <person name="Sharon I."/>
            <person name="Castelle C.J."/>
            <person name="Probst A.J."/>
            <person name="Thomas B.C."/>
            <person name="Singh A."/>
            <person name="Wilkins M.J."/>
            <person name="Karaoz U."/>
            <person name="Brodie E.L."/>
            <person name="Williams K.H."/>
            <person name="Hubbard S.S."/>
            <person name="Banfield J.F."/>
        </authorList>
    </citation>
    <scope>NUCLEOTIDE SEQUENCE [LARGE SCALE GENOMIC DNA]</scope>
</reference>
<accession>A0A1F6GG76</accession>
<keyword evidence="1" id="KW-0175">Coiled coil</keyword>
<sequence length="1046" mass="114047">MQAYLDRPLPDPVRSGADQAYHDYLAPQTAGPNDQVSQAFADRDAQVVQAQTQALATSAKLNKQGNDDQESEMNRAKAEIDGHKADALAEGEAKVASFHQDSEQARQEKLGQVKSGVANSEAQSQIELVKARQAALKKQQEAQAQEAEKRAAERRKPWWKRAWDAITSFVTDIWNAFKSAVNGIIDAAKSVISAVMKACSLLVTALIKAYAAYLKVLVGALLVFFPALKAKVMALIDQAVAVLTDVCNKIIDAVASAILAAVDQVQAAVNKAFAVAEALAEGGLAMLTAILTGNWSELLMIAFKTACKVAGVPPEPILMLLKSVKDNFMEVITHPVAFFSNLGRAVKDGFLNFMKNVGQHVLKGLMGWLMGGLAGAGIELPAKWDLPGIFGLLRQVFGFTLAYVEQVARSVLGDQALDIIFKVVDYFKILINEGPMGLWNLVKEKLADLKEKFVGMIIDFVVGQVVQKAITKLITMIIPGGGIVQAVLGIYNMVQLFFQKLNQIITVVAKWLQSMGQIAKGQVTAAANHIEEVMVDSLPLVFGFLASFIGLGDVPSKLGVLIEKLRTPVRLVLTKAIQGTVRVFKKGWAKLKAGATSLKDKAKAKLSGWWNQRRHFKTKKGDAHELDFVGDPPKLKVASDEPLPMRSRVEKWQGWAAKADARAQEKSSDTKSRLARALSLTQKLEAVANKDEETQAKAPAGDAKTPKPAPQPPTPGELNELISLLVTLFGIFGEKEDAEPRSVEEMQKDLADAAKDLKAFIKAGMTLSEFTKNIPNIQKLYKIKSFTIDDPKKGLCLSINPSLYIGLDGLIYEGKAPHITYVRSNSTYIVYGPVKTLKGYNVGATYMTAHPLTREHPQGSAAQSDVQKEVMELIGTSTGRGGYIRGHLLNHDLGGPGNDSRNISPLNGYLNNPVHYNEFEKPLKAALGLSQYWYYQVLVGNQQLNTGNGTPGSGELTSTWELTAYPLDSHNNQASGTQKFNKILYNQKNTQYQYTGPVVDDQSSQYIEIGTGAHDKHLSRRTETDFDKGVRGLLSNNTPTKIDDSI</sequence>